<evidence type="ECO:0000313" key="4">
    <source>
        <dbReference type="EMBL" id="ODJ88762.1"/>
    </source>
</evidence>
<evidence type="ECO:0000256" key="2">
    <source>
        <dbReference type="ARBA" id="ARBA00022649"/>
    </source>
</evidence>
<keyword evidence="2" id="KW-1277">Toxin-antitoxin system</keyword>
<accession>A0A7Z0VN57</accession>
<dbReference type="CDD" id="cd07813">
    <property type="entry name" value="COQ10p_like"/>
    <property type="match status" value="1"/>
</dbReference>
<dbReference type="InterPro" id="IPR044996">
    <property type="entry name" value="COQ10-like"/>
</dbReference>
<dbReference type="PANTHER" id="PTHR12901:SF10">
    <property type="entry name" value="COENZYME Q-BINDING PROTEIN COQ10, MITOCHONDRIAL"/>
    <property type="match status" value="1"/>
</dbReference>
<evidence type="ECO:0000259" key="3">
    <source>
        <dbReference type="Pfam" id="PF03364"/>
    </source>
</evidence>
<dbReference type="GO" id="GO:0045333">
    <property type="term" value="P:cellular respiration"/>
    <property type="evidence" value="ECO:0007669"/>
    <property type="project" value="InterPro"/>
</dbReference>
<dbReference type="Proteomes" id="UP000094769">
    <property type="component" value="Unassembled WGS sequence"/>
</dbReference>
<organism evidence="4 5">
    <name type="scientific">Candidatus Thiodiazotropha endolucinida</name>
    <dbReference type="NCBI Taxonomy" id="1655433"/>
    <lineage>
        <taxon>Bacteria</taxon>
        <taxon>Pseudomonadati</taxon>
        <taxon>Pseudomonadota</taxon>
        <taxon>Gammaproteobacteria</taxon>
        <taxon>Chromatiales</taxon>
        <taxon>Sedimenticolaceae</taxon>
        <taxon>Candidatus Thiodiazotropha</taxon>
    </lineage>
</organism>
<feature type="domain" description="Coenzyme Q-binding protein COQ10 START" evidence="3">
    <location>
        <begin position="12"/>
        <end position="135"/>
    </location>
</feature>
<comment type="caution">
    <text evidence="4">The sequence shown here is derived from an EMBL/GenBank/DDBJ whole genome shotgun (WGS) entry which is preliminary data.</text>
</comment>
<comment type="similarity">
    <text evidence="1">Belongs to the ribosome association toxin RatA family.</text>
</comment>
<dbReference type="PANTHER" id="PTHR12901">
    <property type="entry name" value="SPERM PROTEIN HOMOLOG"/>
    <property type="match status" value="1"/>
</dbReference>
<name>A0A7Z0VN57_9GAMM</name>
<dbReference type="Pfam" id="PF03364">
    <property type="entry name" value="Polyketide_cyc"/>
    <property type="match status" value="1"/>
</dbReference>
<evidence type="ECO:0000313" key="5">
    <source>
        <dbReference type="Proteomes" id="UP000094769"/>
    </source>
</evidence>
<dbReference type="AlphaFoldDB" id="A0A7Z0VN57"/>
<keyword evidence="5" id="KW-1185">Reference proteome</keyword>
<evidence type="ECO:0000256" key="1">
    <source>
        <dbReference type="ARBA" id="ARBA00008918"/>
    </source>
</evidence>
<reference evidence="4 5" key="1">
    <citation type="submission" date="2016-06" db="EMBL/GenBank/DDBJ databases">
        <title>Genome sequence of endosymbiont of Candidatus Endolucinida thiodiazotropha.</title>
        <authorList>
            <person name="Poehlein A."/>
            <person name="Koenig S."/>
            <person name="Heiden S.E."/>
            <person name="Thuermer A."/>
            <person name="Voget S."/>
            <person name="Daniel R."/>
            <person name="Markert S."/>
            <person name="Gros O."/>
            <person name="Schweder T."/>
        </authorList>
    </citation>
    <scope>NUCLEOTIDE SEQUENCE [LARGE SCALE GENOMIC DNA]</scope>
    <source>
        <strain evidence="4 5">COS</strain>
    </source>
</reference>
<dbReference type="InterPro" id="IPR005031">
    <property type="entry name" value="COQ10_START"/>
</dbReference>
<protein>
    <submittedName>
        <fullName evidence="4">Persistence and stress-resistance toxin PasT</fullName>
    </submittedName>
</protein>
<proteinExistence type="inferred from homology"/>
<dbReference type="InterPro" id="IPR023393">
    <property type="entry name" value="START-like_dom_sf"/>
</dbReference>
<gene>
    <name evidence="4" type="primary">pasT</name>
    <name evidence="4" type="ORF">CODIS_08550</name>
</gene>
<sequence>MPVVSKSALVLHSAQQMYDLVCDFEAYPDFLPWCSDSRLISRTAEKLCGELEVSRVGIRQRFATCNYLVENEKMDIELLEGPFRKLHGGWQFTELQPGACKVELLLEFEFAGKLIDAAFGRVFSQVANSLVDAFCKRADEVYGNGVK</sequence>
<dbReference type="SUPFAM" id="SSF55961">
    <property type="entry name" value="Bet v1-like"/>
    <property type="match status" value="1"/>
</dbReference>
<dbReference type="Gene3D" id="3.30.530.20">
    <property type="match status" value="1"/>
</dbReference>
<dbReference type="GO" id="GO:0048039">
    <property type="term" value="F:ubiquinone binding"/>
    <property type="evidence" value="ECO:0007669"/>
    <property type="project" value="InterPro"/>
</dbReference>
<dbReference type="OrthoDB" id="9804759at2"/>
<dbReference type="RefSeq" id="WP_069121616.1">
    <property type="nucleotide sequence ID" value="NZ_MARB01000004.1"/>
</dbReference>
<dbReference type="EMBL" id="MARB01000004">
    <property type="protein sequence ID" value="ODJ88762.1"/>
    <property type="molecule type" value="Genomic_DNA"/>
</dbReference>